<dbReference type="PANTHER" id="PTHR12897">
    <property type="entry name" value="COLON CANCER-ASSOCIATED PROTEIN MIC1"/>
    <property type="match status" value="1"/>
</dbReference>
<feature type="domain" description="Regulator of MON1-CCZ1 complex N-terminal" evidence="2">
    <location>
        <begin position="57"/>
        <end position="128"/>
    </location>
</feature>
<accession>A0AAU9JLL7</accession>
<evidence type="ECO:0000259" key="2">
    <source>
        <dbReference type="Pfam" id="PF21029"/>
    </source>
</evidence>
<proteinExistence type="predicted"/>
<dbReference type="GO" id="GO:0010506">
    <property type="term" value="P:regulation of autophagy"/>
    <property type="evidence" value="ECO:0007669"/>
    <property type="project" value="InterPro"/>
</dbReference>
<protein>
    <recommendedName>
        <fullName evidence="5">Mic1 domain-containing protein</fullName>
    </recommendedName>
</protein>
<sequence length="672" mass="77241">MELGLVERWQHGQDVELFYNPSQRRLILKKFQYMYSKGVDDLVTYPYIDLQGYGLKLLSLCLSQDNKIVAFQRSNHELDVLNLETQDHTQIIGGKNRKILGYHWTGERSAFCDFVMVTNAGVEFYKLAEASLKFSNIRGYQINIGHYWFEPSDGVLVVAASPPKLGQIDTFFVYQDKGPKFFHGPRFFIDINPSVTDKWTSDQTNVKNIKDTENNTEQDPHHVELLKIYESVYLVHGNCVKGQLNLYKLTHEKVALDRETIKIKPGAYGICTIDNLLLIFNYTLQETYIFDIKSENYSAKPFCTLWNGMSLDPPTMTYKMKVIIEKPNIIVLPTLLFDGKQISTLQEFDNTSGKNGQVIDCPMPLDPSLIYVDHDACVDIKNGRCYKLQLFPDKLVKHHPDPIESILFLLRRIGCKKQAFELLKHYLRKKVDLKGVSYLFSTINRVYKIAALERKGSSQNDDLRRRASMSASLSKTNSPRKYSLFQNADGESEMRLETGMTVLFQSDLMSIVFHPLFLDGSISISYLSSVILEYHRTLVDQDLQVHLDLQILLAKVLVKGKNLNLLHQLVQYNVFNDTKEFASLLITLATPNNPNYYPPALQLAVDMLYRMRAFDVLTDAFIENQMIYEAMCMLARHPYPGFDVKKLLSRTEGLGDRRIKEVVEQFVNDANL</sequence>
<dbReference type="GO" id="GO:0035658">
    <property type="term" value="C:Mon1-Ccz1 complex"/>
    <property type="evidence" value="ECO:0007669"/>
    <property type="project" value="InterPro"/>
</dbReference>
<dbReference type="Pfam" id="PF07035">
    <property type="entry name" value="RMC1_C"/>
    <property type="match status" value="1"/>
</dbReference>
<keyword evidence="4" id="KW-1185">Reference proteome</keyword>
<name>A0AAU9JLL7_9CILI</name>
<comment type="caution">
    <text evidence="3">The sequence shown here is derived from an EMBL/GenBank/DDBJ whole genome shotgun (WGS) entry which is preliminary data.</text>
</comment>
<evidence type="ECO:0000313" key="4">
    <source>
        <dbReference type="Proteomes" id="UP001162131"/>
    </source>
</evidence>
<evidence type="ECO:0000259" key="1">
    <source>
        <dbReference type="Pfam" id="PF07035"/>
    </source>
</evidence>
<dbReference type="Pfam" id="PF21029">
    <property type="entry name" value="RMC1_N"/>
    <property type="match status" value="1"/>
</dbReference>
<dbReference type="AlphaFoldDB" id="A0AAU9JLL7"/>
<evidence type="ECO:0000313" key="3">
    <source>
        <dbReference type="EMBL" id="CAG9322635.1"/>
    </source>
</evidence>
<dbReference type="EMBL" id="CAJZBQ010000032">
    <property type="protein sequence ID" value="CAG9322635.1"/>
    <property type="molecule type" value="Genomic_DNA"/>
</dbReference>
<dbReference type="Proteomes" id="UP001162131">
    <property type="component" value="Unassembled WGS sequence"/>
</dbReference>
<dbReference type="InterPro" id="IPR040371">
    <property type="entry name" value="RMC1"/>
</dbReference>
<feature type="domain" description="Mic1" evidence="1">
    <location>
        <begin position="422"/>
        <end position="638"/>
    </location>
</feature>
<dbReference type="GO" id="GO:0031902">
    <property type="term" value="C:late endosome membrane"/>
    <property type="evidence" value="ECO:0007669"/>
    <property type="project" value="TreeGrafter"/>
</dbReference>
<dbReference type="InterPro" id="IPR049040">
    <property type="entry name" value="RMC1_N"/>
</dbReference>
<organism evidence="3 4">
    <name type="scientific">Blepharisma stoltei</name>
    <dbReference type="NCBI Taxonomy" id="1481888"/>
    <lineage>
        <taxon>Eukaryota</taxon>
        <taxon>Sar</taxon>
        <taxon>Alveolata</taxon>
        <taxon>Ciliophora</taxon>
        <taxon>Postciliodesmatophora</taxon>
        <taxon>Heterotrichea</taxon>
        <taxon>Heterotrichida</taxon>
        <taxon>Blepharismidae</taxon>
        <taxon>Blepharisma</taxon>
    </lineage>
</organism>
<dbReference type="GO" id="GO:0005765">
    <property type="term" value="C:lysosomal membrane"/>
    <property type="evidence" value="ECO:0007669"/>
    <property type="project" value="TreeGrafter"/>
</dbReference>
<dbReference type="InterPro" id="IPR009755">
    <property type="entry name" value="RMC1_C"/>
</dbReference>
<evidence type="ECO:0008006" key="5">
    <source>
        <dbReference type="Google" id="ProtNLM"/>
    </source>
</evidence>
<gene>
    <name evidence="3" type="ORF">BSTOLATCC_MIC31758</name>
</gene>
<dbReference type="PANTHER" id="PTHR12897:SF4">
    <property type="entry name" value="REGULATOR OF MON1-CCZ1 COMPLEX"/>
    <property type="match status" value="1"/>
</dbReference>
<reference evidence="3" key="1">
    <citation type="submission" date="2021-09" db="EMBL/GenBank/DDBJ databases">
        <authorList>
            <consortium name="AG Swart"/>
            <person name="Singh M."/>
            <person name="Singh A."/>
            <person name="Seah K."/>
            <person name="Emmerich C."/>
        </authorList>
    </citation>
    <scope>NUCLEOTIDE SEQUENCE</scope>
    <source>
        <strain evidence="3">ATCC30299</strain>
    </source>
</reference>